<feature type="domain" description="VPS10" evidence="7">
    <location>
        <begin position="55"/>
        <end position="634"/>
    </location>
</feature>
<dbReference type="Gene3D" id="2.130.10.10">
    <property type="entry name" value="YVTN repeat-like/Quinoprotein amine dehydrogenase"/>
    <property type="match status" value="1"/>
</dbReference>
<sequence>MRMLLLPVLYILMSALRFTDDFVPRITESRVDSHLQRDDRFISFSTGKFYHFRGSETLMLQSKSGLQVSFDNGEHWKSVGSFVNNRGRIEFDKFHHGRAFIMGDFEKVLYVTEDQGKSWEKISLPIKRERKKISKDSSCYFKTHPSDKNLVLLHCNIIHKKFRPSLYWGIDEYSNVFTEAIVYVSEDSGKSFTRIGAPVEKLTVTLDLVYYGSTCEFATSAKDSSFSKNDIYCIHKVEELSDSQKWFSLPSSIDHSTAIFEEVTFLKPTTRVLGTLFYTSDFGQSTKTFDELKNLSVRAIWTLPSKILVATSRSRDADCASSELWISTGGSFKLAHFPEGVTLSLSKPQNLFEVDSKRLLLYGNVMRNGDSRKSECLLISDLSGLNYSLTGPTIEQQDHSMFFGKLENFEKSIWGGFLFREEVNRRTLDTTVDASSMLNEYKLYSMTKVSFDSGRTLQNPRVVDPSGKYKHLFECDIDDIEHCSFQEASSYYSKSGHEPMAGILIKTGVVGDSALIFDDKNLMTFISRNGGASWEVIFEYPVYATLLNFGNIIVCVPEENTGLYTKFFFSLDQGKNWKEYYFYKSISARDVIIDSSGLKAIIGFHHVDSEIAEYLFYSLDFTEAYNAKARVADD</sequence>
<dbReference type="AlphaFoldDB" id="A0A4C2EFH2"/>
<comment type="caution">
    <text evidence="8">The sequence shown here is derived from an EMBL/GenBank/DDBJ whole genome shotgun (WGS) entry which is preliminary data.</text>
</comment>
<dbReference type="PANTHER" id="PTHR12106:SF27">
    <property type="entry name" value="SORTILIN-RELATED RECEPTOR"/>
    <property type="match status" value="1"/>
</dbReference>
<feature type="signal peptide" evidence="6">
    <location>
        <begin position="1"/>
        <end position="21"/>
    </location>
</feature>
<dbReference type="GO" id="GO:0005794">
    <property type="term" value="C:Golgi apparatus"/>
    <property type="evidence" value="ECO:0007669"/>
    <property type="project" value="TreeGrafter"/>
</dbReference>
<gene>
    <name evidence="8" type="ORF">ZYGM_000086</name>
</gene>
<keyword evidence="6" id="KW-0732">Signal</keyword>
<dbReference type="SMART" id="SM00602">
    <property type="entry name" value="VPS10"/>
    <property type="match status" value="1"/>
</dbReference>
<keyword evidence="5" id="KW-0325">Glycoprotein</keyword>
<evidence type="ECO:0000256" key="4">
    <source>
        <dbReference type="ARBA" id="ARBA00023136"/>
    </source>
</evidence>
<dbReference type="PANTHER" id="PTHR12106">
    <property type="entry name" value="SORTILIN RELATED"/>
    <property type="match status" value="1"/>
</dbReference>
<dbReference type="SUPFAM" id="SSF110296">
    <property type="entry name" value="Oligoxyloglucan reducing end-specific cellobiohydrolase"/>
    <property type="match status" value="1"/>
</dbReference>
<dbReference type="Proteomes" id="UP000301737">
    <property type="component" value="Unassembled WGS sequence"/>
</dbReference>
<keyword evidence="9" id="KW-1185">Reference proteome</keyword>
<keyword evidence="3" id="KW-0677">Repeat</keyword>
<evidence type="ECO:0000256" key="2">
    <source>
        <dbReference type="ARBA" id="ARBA00022692"/>
    </source>
</evidence>
<dbReference type="Pfam" id="PF15902">
    <property type="entry name" value="Sortilin-Vps10"/>
    <property type="match status" value="1"/>
</dbReference>
<dbReference type="InterPro" id="IPR031778">
    <property type="entry name" value="Sortilin_N"/>
</dbReference>
<evidence type="ECO:0000256" key="1">
    <source>
        <dbReference type="ARBA" id="ARBA00004370"/>
    </source>
</evidence>
<evidence type="ECO:0000313" key="8">
    <source>
        <dbReference type="EMBL" id="GCF01640.1"/>
    </source>
</evidence>
<dbReference type="EMBL" id="BIMX01000041">
    <property type="protein sequence ID" value="GCF01640.1"/>
    <property type="molecule type" value="Genomic_DNA"/>
</dbReference>
<dbReference type="InterPro" id="IPR006581">
    <property type="entry name" value="VPS10"/>
</dbReference>
<organism evidence="8 9">
    <name type="scientific">Zygosaccharomyces mellis</name>
    <dbReference type="NCBI Taxonomy" id="42258"/>
    <lineage>
        <taxon>Eukaryota</taxon>
        <taxon>Fungi</taxon>
        <taxon>Dikarya</taxon>
        <taxon>Ascomycota</taxon>
        <taxon>Saccharomycotina</taxon>
        <taxon>Saccharomycetes</taxon>
        <taxon>Saccharomycetales</taxon>
        <taxon>Saccharomycetaceae</taxon>
        <taxon>Zygosaccharomyces</taxon>
    </lineage>
</organism>
<proteinExistence type="predicted"/>
<dbReference type="InterPro" id="IPR015943">
    <property type="entry name" value="WD40/YVTN_repeat-like_dom_sf"/>
</dbReference>
<dbReference type="GO" id="GO:0016020">
    <property type="term" value="C:membrane"/>
    <property type="evidence" value="ECO:0007669"/>
    <property type="project" value="UniProtKB-SubCell"/>
</dbReference>
<accession>A0A4C2EFH2</accession>
<reference evidence="8 9" key="1">
    <citation type="submission" date="2019-01" db="EMBL/GenBank/DDBJ databases">
        <title>Draft Genome Sequencing of Zygosaccharomyces mellis Ca-7.</title>
        <authorList>
            <person name="Shiwa Y."/>
            <person name="Kanesaki Y."/>
            <person name="Ishige T."/>
            <person name="Mura K."/>
            <person name="Hori T."/>
            <person name="Tamura T."/>
        </authorList>
    </citation>
    <scope>NUCLEOTIDE SEQUENCE [LARGE SCALE GENOMIC DNA]</scope>
    <source>
        <strain evidence="8 9">Ca-7</strain>
    </source>
</reference>
<dbReference type="GO" id="GO:0006892">
    <property type="term" value="P:post-Golgi vesicle-mediated transport"/>
    <property type="evidence" value="ECO:0007669"/>
    <property type="project" value="TreeGrafter"/>
</dbReference>
<evidence type="ECO:0000256" key="3">
    <source>
        <dbReference type="ARBA" id="ARBA00022737"/>
    </source>
</evidence>
<evidence type="ECO:0000256" key="5">
    <source>
        <dbReference type="ARBA" id="ARBA00023180"/>
    </source>
</evidence>
<keyword evidence="4" id="KW-0472">Membrane</keyword>
<comment type="subcellular location">
    <subcellularLocation>
        <location evidence="1">Membrane</location>
    </subcellularLocation>
</comment>
<keyword evidence="2" id="KW-0812">Transmembrane</keyword>
<feature type="chain" id="PRO_5020199394" description="VPS10 domain-containing protein" evidence="6">
    <location>
        <begin position="22"/>
        <end position="634"/>
    </location>
</feature>
<name>A0A4C2EFH2_9SACH</name>
<dbReference type="OrthoDB" id="4066654at2759"/>
<evidence type="ECO:0000256" key="6">
    <source>
        <dbReference type="SAM" id="SignalP"/>
    </source>
</evidence>
<protein>
    <recommendedName>
        <fullName evidence="7">VPS10 domain-containing protein</fullName>
    </recommendedName>
</protein>
<evidence type="ECO:0000259" key="7">
    <source>
        <dbReference type="SMART" id="SM00602"/>
    </source>
</evidence>
<evidence type="ECO:0000313" key="9">
    <source>
        <dbReference type="Proteomes" id="UP000301737"/>
    </source>
</evidence>
<dbReference type="InterPro" id="IPR050310">
    <property type="entry name" value="VPS10-sortilin"/>
</dbReference>